<evidence type="ECO:0000313" key="6">
    <source>
        <dbReference type="Proteomes" id="UP000199702"/>
    </source>
</evidence>
<dbReference type="InterPro" id="IPR002410">
    <property type="entry name" value="Peptidase_S33"/>
</dbReference>
<keyword evidence="2" id="KW-0378">Hydrolase</keyword>
<dbReference type="Proteomes" id="UP000199702">
    <property type="component" value="Unassembled WGS sequence"/>
</dbReference>
<evidence type="ECO:0000256" key="1">
    <source>
        <dbReference type="ARBA" id="ARBA00010088"/>
    </source>
</evidence>
<organism evidence="5 6">
    <name type="scientific">Flavobacterium terrigena</name>
    <dbReference type="NCBI Taxonomy" id="402734"/>
    <lineage>
        <taxon>Bacteria</taxon>
        <taxon>Pseudomonadati</taxon>
        <taxon>Bacteroidota</taxon>
        <taxon>Flavobacteriia</taxon>
        <taxon>Flavobacteriales</taxon>
        <taxon>Flavobacteriaceae</taxon>
        <taxon>Flavobacterium</taxon>
    </lineage>
</organism>
<protein>
    <submittedName>
        <fullName evidence="5">Proline iminopeptidase</fullName>
    </submittedName>
</protein>
<dbReference type="STRING" id="402734.SAMN05660918_2107"/>
<dbReference type="GO" id="GO:0006508">
    <property type="term" value="P:proteolysis"/>
    <property type="evidence" value="ECO:0007669"/>
    <property type="project" value="InterPro"/>
</dbReference>
<name>A0A1H6V6J4_9FLAO</name>
<dbReference type="InterPro" id="IPR050266">
    <property type="entry name" value="AB_hydrolase_sf"/>
</dbReference>
<dbReference type="Pfam" id="PF00561">
    <property type="entry name" value="Abhydrolase_1"/>
    <property type="match status" value="1"/>
</dbReference>
<evidence type="ECO:0000256" key="2">
    <source>
        <dbReference type="ARBA" id="ARBA00022801"/>
    </source>
</evidence>
<evidence type="ECO:0000259" key="4">
    <source>
        <dbReference type="Pfam" id="PF00561"/>
    </source>
</evidence>
<dbReference type="InterPro" id="IPR029058">
    <property type="entry name" value="AB_hydrolase_fold"/>
</dbReference>
<sequence>MKLVSFILLFVFSFSFAQTEEIIRSGNSNLHYKTFGAGKPILIINGGPGMNCDGFSYLAKELAKQNFQTIIYDQRGTGKSDVEKVNNETITMDVMVEDMENLRKHLKIDKWILLGHSFGGIMASYYATKHPERIEKLIFSSSGGLNMKFTSYVQQRLNNNLTKVQRDSLSYYQKKLDSGDSSKETLQLRAKYLANAYVFDKSKAPIIAERLTQTKFEINSLVFESLRKIKFDCTNSFKNFKQPVLVLQGKNDIITTETATEISNAFPNSKLILMNNCGHYGWLDANEIYFNSINNFLKSE</sequence>
<dbReference type="PANTHER" id="PTHR43798">
    <property type="entry name" value="MONOACYLGLYCEROL LIPASE"/>
    <property type="match status" value="1"/>
</dbReference>
<dbReference type="PRINTS" id="PR00111">
    <property type="entry name" value="ABHYDROLASE"/>
</dbReference>
<dbReference type="Gene3D" id="3.40.50.1820">
    <property type="entry name" value="alpha/beta hydrolase"/>
    <property type="match status" value="1"/>
</dbReference>
<feature type="domain" description="AB hydrolase-1" evidence="4">
    <location>
        <begin position="39"/>
        <end position="281"/>
    </location>
</feature>
<evidence type="ECO:0000313" key="5">
    <source>
        <dbReference type="EMBL" id="SEJ00148.1"/>
    </source>
</evidence>
<dbReference type="OrthoDB" id="9780932at2"/>
<keyword evidence="3" id="KW-0732">Signal</keyword>
<gene>
    <name evidence="5" type="ORF">SAMN05660918_2107</name>
</gene>
<evidence type="ECO:0000256" key="3">
    <source>
        <dbReference type="SAM" id="SignalP"/>
    </source>
</evidence>
<dbReference type="AlphaFoldDB" id="A0A1H6V6J4"/>
<dbReference type="GO" id="GO:0008233">
    <property type="term" value="F:peptidase activity"/>
    <property type="evidence" value="ECO:0007669"/>
    <property type="project" value="InterPro"/>
</dbReference>
<reference evidence="6" key="1">
    <citation type="submission" date="2016-10" db="EMBL/GenBank/DDBJ databases">
        <authorList>
            <person name="Varghese N."/>
            <person name="Submissions S."/>
        </authorList>
    </citation>
    <scope>NUCLEOTIDE SEQUENCE [LARGE SCALE GENOMIC DNA]</scope>
    <source>
        <strain evidence="6">DSM 17934</strain>
    </source>
</reference>
<feature type="signal peptide" evidence="3">
    <location>
        <begin position="1"/>
        <end position="17"/>
    </location>
</feature>
<comment type="similarity">
    <text evidence="1">Belongs to the peptidase S33 family.</text>
</comment>
<accession>A0A1H6V6J4</accession>
<keyword evidence="6" id="KW-1185">Reference proteome</keyword>
<dbReference type="SUPFAM" id="SSF53474">
    <property type="entry name" value="alpha/beta-Hydrolases"/>
    <property type="match status" value="1"/>
</dbReference>
<feature type="chain" id="PRO_5011731586" evidence="3">
    <location>
        <begin position="18"/>
        <end position="300"/>
    </location>
</feature>
<dbReference type="EMBL" id="FNYA01000005">
    <property type="protein sequence ID" value="SEJ00148.1"/>
    <property type="molecule type" value="Genomic_DNA"/>
</dbReference>
<proteinExistence type="inferred from homology"/>
<dbReference type="PRINTS" id="PR00793">
    <property type="entry name" value="PROAMNOPTASE"/>
</dbReference>
<dbReference type="InterPro" id="IPR000073">
    <property type="entry name" value="AB_hydrolase_1"/>
</dbReference>
<dbReference type="RefSeq" id="WP_091312819.1">
    <property type="nucleotide sequence ID" value="NZ_CBCSJU010000006.1"/>
</dbReference>